<proteinExistence type="predicted"/>
<name>A0ABP9H5X9_9FLAO</name>
<keyword evidence="2" id="KW-1185">Reference proteome</keyword>
<dbReference type="Proteomes" id="UP001501692">
    <property type="component" value="Unassembled WGS sequence"/>
</dbReference>
<comment type="caution">
    <text evidence="1">The sequence shown here is derived from an EMBL/GenBank/DDBJ whole genome shotgun (WGS) entry which is preliminary data.</text>
</comment>
<dbReference type="RefSeq" id="WP_345163690.1">
    <property type="nucleotide sequence ID" value="NZ_BAABJK010000002.1"/>
</dbReference>
<evidence type="ECO:0000313" key="2">
    <source>
        <dbReference type="Proteomes" id="UP001501692"/>
    </source>
</evidence>
<sequence>MKRFYLIMLNIFLVFSCKDKDNRSTEINLDGEYFYSKGKNISYFLPKDFTLYSSTSKNNDDKFFSSIRNPKLKNLISENYIEGHILPITENFKYLYKEDSTNYQNIFINEVKYLKLNDAMAEILSAMNKRFLNKVTKDSTSAIISLEKDYIINKTNYQIIVNTGKMILKKDTTYWENYIISKFNKTFTITTKSSKKGDFLPYINKIQSGDKR</sequence>
<evidence type="ECO:0000313" key="1">
    <source>
        <dbReference type="EMBL" id="GAA4958726.1"/>
    </source>
</evidence>
<dbReference type="PROSITE" id="PS51257">
    <property type="entry name" value="PROKAR_LIPOPROTEIN"/>
    <property type="match status" value="1"/>
</dbReference>
<accession>A0ABP9H5X9</accession>
<protein>
    <submittedName>
        <fullName evidence="1">Uncharacterized protein</fullName>
    </submittedName>
</protein>
<gene>
    <name evidence="1" type="ORF">GCM10023315_02810</name>
</gene>
<reference evidence="2" key="1">
    <citation type="journal article" date="2019" name="Int. J. Syst. Evol. Microbiol.">
        <title>The Global Catalogue of Microorganisms (GCM) 10K type strain sequencing project: providing services to taxonomists for standard genome sequencing and annotation.</title>
        <authorList>
            <consortium name="The Broad Institute Genomics Platform"/>
            <consortium name="The Broad Institute Genome Sequencing Center for Infectious Disease"/>
            <person name="Wu L."/>
            <person name="Ma J."/>
        </authorList>
    </citation>
    <scope>NUCLEOTIDE SEQUENCE [LARGE SCALE GENOMIC DNA]</scope>
    <source>
        <strain evidence="2">JCM 18287</strain>
    </source>
</reference>
<dbReference type="EMBL" id="BAABJK010000002">
    <property type="protein sequence ID" value="GAA4958726.1"/>
    <property type="molecule type" value="Genomic_DNA"/>
</dbReference>
<organism evidence="1 2">
    <name type="scientific">Algibacter aquimarinus</name>
    <dbReference type="NCBI Taxonomy" id="1136748"/>
    <lineage>
        <taxon>Bacteria</taxon>
        <taxon>Pseudomonadati</taxon>
        <taxon>Bacteroidota</taxon>
        <taxon>Flavobacteriia</taxon>
        <taxon>Flavobacteriales</taxon>
        <taxon>Flavobacteriaceae</taxon>
        <taxon>Algibacter</taxon>
    </lineage>
</organism>